<dbReference type="PANTHER" id="PTHR23403:SF1">
    <property type="entry name" value="TREHALASE"/>
    <property type="match status" value="1"/>
</dbReference>
<evidence type="ECO:0000256" key="5">
    <source>
        <dbReference type="ARBA" id="ARBA00022801"/>
    </source>
</evidence>
<dbReference type="PROSITE" id="PS00927">
    <property type="entry name" value="TREHALASE_1"/>
    <property type="match status" value="1"/>
</dbReference>
<feature type="non-terminal residue" evidence="9">
    <location>
        <position position="605"/>
    </location>
</feature>
<dbReference type="SUPFAM" id="SSF48208">
    <property type="entry name" value="Six-hairpin glycosidases"/>
    <property type="match status" value="1"/>
</dbReference>
<dbReference type="EMBL" id="CAXKWB010020364">
    <property type="protein sequence ID" value="CAL4122557.1"/>
    <property type="molecule type" value="Genomic_DNA"/>
</dbReference>
<evidence type="ECO:0000256" key="6">
    <source>
        <dbReference type="ARBA" id="ARBA00023295"/>
    </source>
</evidence>
<evidence type="ECO:0000256" key="4">
    <source>
        <dbReference type="ARBA" id="ARBA00019905"/>
    </source>
</evidence>
<feature type="signal peptide" evidence="8">
    <location>
        <begin position="1"/>
        <end position="21"/>
    </location>
</feature>
<keyword evidence="5 7" id="KW-0378">Hydrolase</keyword>
<dbReference type="Pfam" id="PF01204">
    <property type="entry name" value="Trehalase"/>
    <property type="match status" value="1"/>
</dbReference>
<keyword evidence="6 7" id="KW-0326">Glycosidase</keyword>
<feature type="chain" id="PRO_5043774620" description="Trehalase" evidence="8">
    <location>
        <begin position="22"/>
        <end position="605"/>
    </location>
</feature>
<dbReference type="PROSITE" id="PS00928">
    <property type="entry name" value="TREHALASE_2"/>
    <property type="match status" value="1"/>
</dbReference>
<evidence type="ECO:0000313" key="10">
    <source>
        <dbReference type="Proteomes" id="UP001497623"/>
    </source>
</evidence>
<dbReference type="GO" id="GO:0004555">
    <property type="term" value="F:alpha,alpha-trehalase activity"/>
    <property type="evidence" value="ECO:0007669"/>
    <property type="project" value="UniProtKB-EC"/>
</dbReference>
<dbReference type="InterPro" id="IPR008928">
    <property type="entry name" value="6-hairpin_glycosidase_sf"/>
</dbReference>
<proteinExistence type="inferred from homology"/>
<dbReference type="Gene3D" id="1.50.10.10">
    <property type="match status" value="1"/>
</dbReference>
<accession>A0AAV2REQ8</accession>
<evidence type="ECO:0000256" key="3">
    <source>
        <dbReference type="ARBA" id="ARBA00012757"/>
    </source>
</evidence>
<evidence type="ECO:0000256" key="7">
    <source>
        <dbReference type="RuleBase" id="RU361180"/>
    </source>
</evidence>
<evidence type="ECO:0000256" key="1">
    <source>
        <dbReference type="ARBA" id="ARBA00001576"/>
    </source>
</evidence>
<dbReference type="PRINTS" id="PR00744">
    <property type="entry name" value="GLHYDRLASE37"/>
</dbReference>
<evidence type="ECO:0000313" key="9">
    <source>
        <dbReference type="EMBL" id="CAL4122557.1"/>
    </source>
</evidence>
<name>A0AAV2REQ8_MEGNR</name>
<evidence type="ECO:0000256" key="2">
    <source>
        <dbReference type="ARBA" id="ARBA00005615"/>
    </source>
</evidence>
<protein>
    <recommendedName>
        <fullName evidence="4 7">Trehalase</fullName>
        <ecNumber evidence="3 7">3.2.1.28</ecNumber>
    </recommendedName>
    <alternativeName>
        <fullName evidence="7">Alpha-trehalose glucohydrolase</fullName>
    </alternativeName>
</protein>
<gene>
    <name evidence="9" type="ORF">MNOR_LOCUS23279</name>
</gene>
<dbReference type="InterPro" id="IPR012341">
    <property type="entry name" value="6hp_glycosidase-like_sf"/>
</dbReference>
<dbReference type="EC" id="3.2.1.28" evidence="3 7"/>
<dbReference type="AlphaFoldDB" id="A0AAV2REQ8"/>
<comment type="similarity">
    <text evidence="2 7">Belongs to the glycosyl hydrolase 37 family.</text>
</comment>
<dbReference type="GO" id="GO:0005993">
    <property type="term" value="P:trehalose catabolic process"/>
    <property type="evidence" value="ECO:0007669"/>
    <property type="project" value="TreeGrafter"/>
</dbReference>
<dbReference type="InterPro" id="IPR018232">
    <property type="entry name" value="Glyco_hydro_37_CS"/>
</dbReference>
<organism evidence="9 10">
    <name type="scientific">Meganyctiphanes norvegica</name>
    <name type="common">Northern krill</name>
    <name type="synonym">Thysanopoda norvegica</name>
    <dbReference type="NCBI Taxonomy" id="48144"/>
    <lineage>
        <taxon>Eukaryota</taxon>
        <taxon>Metazoa</taxon>
        <taxon>Ecdysozoa</taxon>
        <taxon>Arthropoda</taxon>
        <taxon>Crustacea</taxon>
        <taxon>Multicrustacea</taxon>
        <taxon>Malacostraca</taxon>
        <taxon>Eumalacostraca</taxon>
        <taxon>Eucarida</taxon>
        <taxon>Euphausiacea</taxon>
        <taxon>Euphausiidae</taxon>
        <taxon>Meganyctiphanes</taxon>
    </lineage>
</organism>
<keyword evidence="8" id="KW-0732">Signal</keyword>
<reference evidence="9 10" key="1">
    <citation type="submission" date="2024-05" db="EMBL/GenBank/DDBJ databases">
        <authorList>
            <person name="Wallberg A."/>
        </authorList>
    </citation>
    <scope>NUCLEOTIDE SEQUENCE [LARGE SCALE GENOMIC DNA]</scope>
</reference>
<comment type="caution">
    <text evidence="9">The sequence shown here is derived from an EMBL/GenBank/DDBJ whole genome shotgun (WGS) entry which is preliminary data.</text>
</comment>
<evidence type="ECO:0000256" key="8">
    <source>
        <dbReference type="SAM" id="SignalP"/>
    </source>
</evidence>
<keyword evidence="10" id="KW-1185">Reference proteome</keyword>
<dbReference type="Proteomes" id="UP001497623">
    <property type="component" value="Unassembled WGS sequence"/>
</dbReference>
<sequence>MLFLWWLLLCLKICCFSEVHAKKVINKNQNNKESFTMASSCSHMVSCQGKLFHHVQMARIFNDSKTFVDMKLKKSSPLIEKEFQNLLIESKGSPSKEILKDFILKHFDDTGTEFTSWVPEDWKPTPKFVHDVYDRDLRKWVTDLNAIWKNLGRKISPSVKEEEDLYSLIYLPNPFVVPGGRFREPYYWDSYWIIEGLLLSEMHKTARGMIENFVHLVDEYGYVPNGGRKYYLGRSQPPLLIPMAQLYWDATSDIQFLKKITASLEKEFQWWLKNRSTSILVDGLPYQVFQYKVNISEPRPESYYEDIKSADYFPDSNDKELFYQEIRSAAESGWDFSSRWQLEGEEHTANLTDTRIKSLVPVCLNSIMGMNANILSKFFKQLDDEENAKKYEDFALNMSKTISRVLWSERDGIWLDYNLETKKLQPGFYPSNFMPLWAEMYGTEREKSYILEQALAYINRYEIEKFPGGIPTSLMNSGQQWDLPNGWAPLQHIVVLGFHKASKHHPDAEVKALTLATNWVVNNYNNYKSKTPHVMMEKYDVTSLGVGGGGGEYENQEGFGWSNGVVMKFLNMYGHRIRVNHDVDPAPLGVGVFLIFYKLMYLEKD</sequence>
<dbReference type="InterPro" id="IPR001661">
    <property type="entry name" value="Glyco_hydro_37"/>
</dbReference>
<dbReference type="PANTHER" id="PTHR23403">
    <property type="entry name" value="TREHALASE"/>
    <property type="match status" value="1"/>
</dbReference>
<comment type="catalytic activity">
    <reaction evidence="1 7">
        <text>alpha,alpha-trehalose + H2O = alpha-D-glucose + beta-D-glucose</text>
        <dbReference type="Rhea" id="RHEA:32675"/>
        <dbReference type="ChEBI" id="CHEBI:15377"/>
        <dbReference type="ChEBI" id="CHEBI:15903"/>
        <dbReference type="ChEBI" id="CHEBI:16551"/>
        <dbReference type="ChEBI" id="CHEBI:17925"/>
        <dbReference type="EC" id="3.2.1.28"/>
    </reaction>
</comment>